<organism evidence="1 2">
    <name type="scientific">Afipia carboxidovorans (strain ATCC 49405 / DSM 1227 / KCTC 32145 / OM5)</name>
    <name type="common">Oligotropha carboxidovorans</name>
    <dbReference type="NCBI Taxonomy" id="504832"/>
    <lineage>
        <taxon>Bacteria</taxon>
        <taxon>Pseudomonadati</taxon>
        <taxon>Pseudomonadota</taxon>
        <taxon>Alphaproteobacteria</taxon>
        <taxon>Hyphomicrobiales</taxon>
        <taxon>Nitrobacteraceae</taxon>
        <taxon>Afipia</taxon>
    </lineage>
</organism>
<gene>
    <name evidence="1" type="ordered locus">OCA5_c02340</name>
</gene>
<dbReference type="KEGG" id="ocg:OCA5_c02340"/>
<dbReference type="HOGENOM" id="CLU_2736089_0_0_5"/>
<sequence length="71" mass="8621">MHLTNHLPLCGMFSRKRLIVQPEMPPHRPKTPYFALAKYKPNGVRYDMNQISFLTPENRRWHMKYIENRHS</sequence>
<protein>
    <submittedName>
        <fullName evidence="1">Uncharacterized protein</fullName>
    </submittedName>
</protein>
<dbReference type="STRING" id="504832.OCA5_c02340"/>
<evidence type="ECO:0000313" key="2">
    <source>
        <dbReference type="Proteomes" id="UP000007730"/>
    </source>
</evidence>
<name>F8BST6_AFIC5</name>
<dbReference type="Proteomes" id="UP000007730">
    <property type="component" value="Chromosome"/>
</dbReference>
<dbReference type="EMBL" id="CP002826">
    <property type="protein sequence ID" value="AEI04963.1"/>
    <property type="molecule type" value="Genomic_DNA"/>
</dbReference>
<evidence type="ECO:0000313" key="1">
    <source>
        <dbReference type="EMBL" id="AEI04963.1"/>
    </source>
</evidence>
<keyword evidence="2" id="KW-1185">Reference proteome</keyword>
<proteinExistence type="predicted"/>
<accession>F8BST6</accession>
<reference evidence="1 2" key="1">
    <citation type="journal article" date="2011" name="J. Bacteriol.">
        <title>Complete genome sequences of the chemolithoautotrophic Oligotropha carboxidovorans strains OM4 and OM5.</title>
        <authorList>
            <person name="Volland S."/>
            <person name="Rachinger M."/>
            <person name="Strittmatter A."/>
            <person name="Daniel R."/>
            <person name="Gottschalk G."/>
            <person name="Meyer O."/>
        </authorList>
    </citation>
    <scope>NUCLEOTIDE SEQUENCE [LARGE SCALE GENOMIC DNA]</scope>
    <source>
        <strain evidence="2">ATCC 49405 / DSM 1227 / KCTC 32145 / OM5</strain>
    </source>
</reference>
<dbReference type="AlphaFoldDB" id="F8BST6"/>